<dbReference type="EMBL" id="JAUOEL010000012">
    <property type="protein sequence ID" value="MDO5977076.1"/>
    <property type="molecule type" value="Genomic_DNA"/>
</dbReference>
<sequence>MNLKTLKILCILTNSKFTSLSILSRSDSFKKNREDIGKIFCIFEHTFKNMANVKFLVKSKKNPASVYARFYKGKGIDFTSNTNYLLNPKYWSEKQQRVTVGIETKAHELDLTKKLKNLKEFIIDSYNSHYSEGGVIDKTWFDKTILKFNNRPQDESSNREIYFIPFVDKYIEESKTRINPNTNKVISTKTIQKYQTTLKRLKEFQEKEQIILKIWDINLAFHRTFLSFLKIDGNYGGTTISKYLDQIKNFCREAKTMGLKVSPEFEHRSFTAKRDKPIDVYLNESEISQIFKADFKNNDRLNNTRQLMIIGLWSGLRISDLKRIHDFNINDNVIQIVDSVKTGIFIKIPIHKHVKAVIAENKGQLPRIISDAKFNKYMKEVCKEVGITQIVMGNKTNPKTKRKEKGYYPKYKLVSSHTNRRSFASNLYGKLPNQTIMSITGHKSEQQFIKYVKTTQDEHVAMVQDLWEQNSK</sequence>
<dbReference type="Proteomes" id="UP001176806">
    <property type="component" value="Unassembled WGS sequence"/>
</dbReference>
<dbReference type="Pfam" id="PF13102">
    <property type="entry name" value="Phage_int_SAM_5"/>
    <property type="match status" value="1"/>
</dbReference>
<dbReference type="InterPro" id="IPR002104">
    <property type="entry name" value="Integrase_catalytic"/>
</dbReference>
<evidence type="ECO:0000313" key="6">
    <source>
        <dbReference type="EMBL" id="MDO5977076.1"/>
    </source>
</evidence>
<keyword evidence="2" id="KW-0238">DNA-binding</keyword>
<comment type="similarity">
    <text evidence="1">Belongs to the 'phage' integrase family.</text>
</comment>
<dbReference type="Gene3D" id="1.10.443.10">
    <property type="entry name" value="Intergrase catalytic core"/>
    <property type="match status" value="1"/>
</dbReference>
<reference evidence="6" key="1">
    <citation type="submission" date="2023-07" db="EMBL/GenBank/DDBJ databases">
        <title>Two novel species in the genus Flavivirga.</title>
        <authorList>
            <person name="Kwon K."/>
        </authorList>
    </citation>
    <scope>NUCLEOTIDE SEQUENCE</scope>
    <source>
        <strain evidence="6">KACC 14158</strain>
    </source>
</reference>
<feature type="domain" description="Tyr recombinase" evidence="4">
    <location>
        <begin position="281"/>
        <end position="455"/>
    </location>
</feature>
<keyword evidence="7" id="KW-1185">Reference proteome</keyword>
<proteinExistence type="inferred from homology"/>
<dbReference type="Gene3D" id="1.10.150.130">
    <property type="match status" value="1"/>
</dbReference>
<dbReference type="PANTHER" id="PTHR30349:SF41">
    <property type="entry name" value="INTEGRASE_RECOMBINASE PROTEIN MJ0367-RELATED"/>
    <property type="match status" value="1"/>
</dbReference>
<feature type="domain" description="Phage integrase SAM-like" evidence="5">
    <location>
        <begin position="163"/>
        <end position="261"/>
    </location>
</feature>
<protein>
    <submittedName>
        <fullName evidence="6">Phage integrase SAM-like domain-containing protein</fullName>
    </submittedName>
</protein>
<dbReference type="SUPFAM" id="SSF56349">
    <property type="entry name" value="DNA breaking-rejoining enzymes"/>
    <property type="match status" value="1"/>
</dbReference>
<dbReference type="InterPro" id="IPR013762">
    <property type="entry name" value="Integrase-like_cat_sf"/>
</dbReference>
<evidence type="ECO:0000256" key="1">
    <source>
        <dbReference type="ARBA" id="ARBA00008857"/>
    </source>
</evidence>
<organism evidence="6 7">
    <name type="scientific">Flavivirga jejuensis</name>
    <dbReference type="NCBI Taxonomy" id="870487"/>
    <lineage>
        <taxon>Bacteria</taxon>
        <taxon>Pseudomonadati</taxon>
        <taxon>Bacteroidota</taxon>
        <taxon>Flavobacteriia</taxon>
        <taxon>Flavobacteriales</taxon>
        <taxon>Flavobacteriaceae</taxon>
        <taxon>Flavivirga</taxon>
    </lineage>
</organism>
<comment type="caution">
    <text evidence="6">The sequence shown here is derived from an EMBL/GenBank/DDBJ whole genome shotgun (WGS) entry which is preliminary data.</text>
</comment>
<dbReference type="InterPro" id="IPR010998">
    <property type="entry name" value="Integrase_recombinase_N"/>
</dbReference>
<keyword evidence="3" id="KW-0233">DNA recombination</keyword>
<name>A0ABT8WV81_9FLAO</name>
<dbReference type="RefSeq" id="WP_303304410.1">
    <property type="nucleotide sequence ID" value="NZ_BAABDA010000011.1"/>
</dbReference>
<dbReference type="InterPro" id="IPR011010">
    <property type="entry name" value="DNA_brk_join_enz"/>
</dbReference>
<dbReference type="InterPro" id="IPR050090">
    <property type="entry name" value="Tyrosine_recombinase_XerCD"/>
</dbReference>
<dbReference type="PANTHER" id="PTHR30349">
    <property type="entry name" value="PHAGE INTEGRASE-RELATED"/>
    <property type="match status" value="1"/>
</dbReference>
<dbReference type="Pfam" id="PF00589">
    <property type="entry name" value="Phage_integrase"/>
    <property type="match status" value="1"/>
</dbReference>
<evidence type="ECO:0000256" key="2">
    <source>
        <dbReference type="ARBA" id="ARBA00023125"/>
    </source>
</evidence>
<evidence type="ECO:0000313" key="7">
    <source>
        <dbReference type="Proteomes" id="UP001176806"/>
    </source>
</evidence>
<evidence type="ECO:0000256" key="3">
    <source>
        <dbReference type="ARBA" id="ARBA00023172"/>
    </source>
</evidence>
<evidence type="ECO:0000259" key="5">
    <source>
        <dbReference type="Pfam" id="PF13102"/>
    </source>
</evidence>
<accession>A0ABT8WV81</accession>
<evidence type="ECO:0000259" key="4">
    <source>
        <dbReference type="Pfam" id="PF00589"/>
    </source>
</evidence>
<gene>
    <name evidence="6" type="ORF">Q4Q40_23005</name>
</gene>
<dbReference type="InterPro" id="IPR025269">
    <property type="entry name" value="SAM-like_dom"/>
</dbReference>